<name>A0A9X5BIU2_9FIRM</name>
<dbReference type="AlphaFoldDB" id="A0A9X5BIU2"/>
<accession>A0A9X5BIU2</accession>
<dbReference type="OrthoDB" id="2039496at2"/>
<gene>
    <name evidence="1" type="ORF">D5281_18770</name>
</gene>
<protein>
    <submittedName>
        <fullName evidence="1">Uncharacterized protein</fullName>
    </submittedName>
</protein>
<keyword evidence="2" id="KW-1185">Reference proteome</keyword>
<organism evidence="1 2">
    <name type="scientific">Parablautia muri</name>
    <dbReference type="NCBI Taxonomy" id="2320879"/>
    <lineage>
        <taxon>Bacteria</taxon>
        <taxon>Bacillati</taxon>
        <taxon>Bacillota</taxon>
        <taxon>Clostridia</taxon>
        <taxon>Lachnospirales</taxon>
        <taxon>Lachnospiraceae</taxon>
        <taxon>Parablautia</taxon>
    </lineage>
</organism>
<evidence type="ECO:0000313" key="2">
    <source>
        <dbReference type="Proteomes" id="UP001154420"/>
    </source>
</evidence>
<reference evidence="1" key="1">
    <citation type="submission" date="2018-09" db="EMBL/GenBank/DDBJ databases">
        <title>Murine metabolic-syndrome-specific gut microbial biobank.</title>
        <authorList>
            <person name="Liu C."/>
        </authorList>
    </citation>
    <scope>NUCLEOTIDE SEQUENCE</scope>
    <source>
        <strain evidence="1">D42-62</strain>
    </source>
</reference>
<proteinExistence type="predicted"/>
<sequence>MEELLVYAILLYEGLVTENEYNKRLDELFLATPENDDLLYLEWETDISKAIIYVRTHIDYKNLNLEQFGRILMSKLKVVYNNCPDIKYFASQMYRLWESLPGNIQKIEPFWTLCYADDPLSWGDEKQTRDIYEHMLSYYEG</sequence>
<evidence type="ECO:0000313" key="1">
    <source>
        <dbReference type="EMBL" id="NBJ94563.1"/>
    </source>
</evidence>
<comment type="caution">
    <text evidence="1">The sequence shown here is derived from an EMBL/GenBank/DDBJ whole genome shotgun (WGS) entry which is preliminary data.</text>
</comment>
<dbReference type="Proteomes" id="UP001154420">
    <property type="component" value="Unassembled WGS sequence"/>
</dbReference>
<dbReference type="EMBL" id="QZDT01000043">
    <property type="protein sequence ID" value="NBJ94563.1"/>
    <property type="molecule type" value="Genomic_DNA"/>
</dbReference>